<dbReference type="Proteomes" id="UP000747399">
    <property type="component" value="Unassembled WGS sequence"/>
</dbReference>
<name>A0A8J4F4Q8_9CHLO</name>
<feature type="region of interest" description="Disordered" evidence="1">
    <location>
        <begin position="984"/>
        <end position="1014"/>
    </location>
</feature>
<feature type="region of interest" description="Disordered" evidence="1">
    <location>
        <begin position="1087"/>
        <end position="1123"/>
    </location>
</feature>
<organism evidence="2 3">
    <name type="scientific">Volvox africanus</name>
    <dbReference type="NCBI Taxonomy" id="51714"/>
    <lineage>
        <taxon>Eukaryota</taxon>
        <taxon>Viridiplantae</taxon>
        <taxon>Chlorophyta</taxon>
        <taxon>core chlorophytes</taxon>
        <taxon>Chlorophyceae</taxon>
        <taxon>CS clade</taxon>
        <taxon>Chlamydomonadales</taxon>
        <taxon>Volvocaceae</taxon>
        <taxon>Volvox</taxon>
    </lineage>
</organism>
<feature type="compositionally biased region" description="Polar residues" evidence="1">
    <location>
        <begin position="583"/>
        <end position="596"/>
    </location>
</feature>
<feature type="compositionally biased region" description="Basic and acidic residues" evidence="1">
    <location>
        <begin position="368"/>
        <end position="378"/>
    </location>
</feature>
<accession>A0A8J4F4Q8</accession>
<dbReference type="GO" id="GO:0045944">
    <property type="term" value="P:positive regulation of transcription by RNA polymerase II"/>
    <property type="evidence" value="ECO:0007669"/>
    <property type="project" value="TreeGrafter"/>
</dbReference>
<reference evidence="2" key="1">
    <citation type="journal article" date="2021" name="Proc. Natl. Acad. Sci. U.S.A.">
        <title>Three genomes in the algal genus Volvox reveal the fate of a haploid sex-determining region after a transition to homothallism.</title>
        <authorList>
            <person name="Yamamoto K."/>
            <person name="Hamaji T."/>
            <person name="Kawai-Toyooka H."/>
            <person name="Matsuzaki R."/>
            <person name="Takahashi F."/>
            <person name="Nishimura Y."/>
            <person name="Kawachi M."/>
            <person name="Noguchi H."/>
            <person name="Minakuchi Y."/>
            <person name="Umen J.G."/>
            <person name="Toyoda A."/>
            <person name="Nozaki H."/>
        </authorList>
    </citation>
    <scope>NUCLEOTIDE SEQUENCE</scope>
    <source>
        <strain evidence="2">NIES-3780</strain>
    </source>
</reference>
<dbReference type="InterPro" id="IPR051647">
    <property type="entry name" value="Mediator_comp_sub12"/>
</dbReference>
<protein>
    <submittedName>
        <fullName evidence="2">Uncharacterized protein</fullName>
    </submittedName>
</protein>
<feature type="compositionally biased region" description="Low complexity" evidence="1">
    <location>
        <begin position="1104"/>
        <end position="1123"/>
    </location>
</feature>
<feature type="compositionally biased region" description="Polar residues" evidence="1">
    <location>
        <begin position="148"/>
        <end position="163"/>
    </location>
</feature>
<feature type="compositionally biased region" description="Low complexity" evidence="1">
    <location>
        <begin position="79"/>
        <end position="91"/>
    </location>
</feature>
<feature type="compositionally biased region" description="Pro residues" evidence="1">
    <location>
        <begin position="64"/>
        <end position="78"/>
    </location>
</feature>
<feature type="compositionally biased region" description="Basic and acidic residues" evidence="1">
    <location>
        <begin position="453"/>
        <end position="462"/>
    </location>
</feature>
<sequence>MEETTPFPPVNDPWATKRVLREVDPGGSGSGGSACFGDGYLATQVLDPWTTSIGPEHQLQGHPPSFPEPQPPRLPQPLQPQSSQLRQLSQLAGPQLAQHPERLEQPGELRQSPVPQRQRHSLQTAPEGEPDSSVCGCAAGVIEDLASSPKQTNPQRCQPQDGQSAYHHCDSSQGMEQIGRGGRISGDGEGGLGGAAMVMENGASVNATSLGAGAGIAAVAGNAGVRTATPATALGAGDRAEAVPSAAFTAAATPSNAAVAVAVAAPRDCVPVHQQQVSLVPVDAVYVKGCGSRASGDGDGAGLQLPPTLPLNSATQESVGPVAGGGDGGSSRPVLNVGRSDSGAMAAAADVAVETAAMTVLAAEAKRAETRDGGREMSVEAAAAAAAATEEEGMDRQRQSQQREPCQEMSLLSLPVAAEMVAHVQYALCGQQPDQQQKPRQQQRQAEEEVEERAEGNHEEPGHATAATSVCVPVSHHRSFDDGQFAAAAGLEGRPGCSTPQPASALPPVFAEEGAREHVSDSVYGRTAVPEHTGAGAYAGADRVSELVEEEHQGVATCRGVDNGQGGPSGGMNAGRGKEGAVSRSQEPQHQVVQQDPEQRGRGDGALAAETPPWPLEVTAAGDGVGGGDGDGDGSGATEPLPSLSLELQASPPQPHALARVSAQSQLPQAFTCDPQSYVALPSLQLALDLDPDPDPGPDAILDPYLNVTLGLQAAAAFPGAIVTGDTNGGPGGSGVGAAADRLPGTAAGGATAARLQQQQLVWDSPPPNAAGIRECAPHVSSLGDVDQEGVTEDSQQRHQRQQPVQPELQQQQQGQAPAVSASQLQLVVSGPELALEAGVTARETVVAARGISAAETDPDAPAATAANLVIWGVAAAGGVERAGAAADVIGDATPVIGPYGAPPTAAGSGGLAIAPAAAVGDIMDGAAAAASSGGNTVAPALEMATPSTAVGAPTGMRSLEYTAMDIDERGPVGNAATCNAAASSPAVRAPDEMATTSEVDAAASAAPTSGGAPSAAAVAAPAAAVESTGPSGTPGLPVLRVGAESAALRDAKRMQMSLSPAFEGPVHDTLVPSTLLMAPSANGIAGGGADGSSSGGSGGKDGGLSQVMTPTGATPTTTTPTATFTATETETAAGTGPGTGTLDCDSDISSLVRGGDSGERSLAEANEELSRLHRGLLSGDADRGLASVIVTEELKTAMMAAGVKMRGVHADREHQRRLNLWEMLLMRAHQQQQRDDEEGREEQEQRQQQQQEEKAGGQTHPVCGRSRGGAGRGWELTFRDIGVLRGRDSHG</sequence>
<evidence type="ECO:0000313" key="2">
    <source>
        <dbReference type="EMBL" id="GIL56441.1"/>
    </source>
</evidence>
<feature type="region of interest" description="Disordered" evidence="1">
    <location>
        <begin position="296"/>
        <end position="335"/>
    </location>
</feature>
<keyword evidence="3" id="KW-1185">Reference proteome</keyword>
<feature type="region of interest" description="Disordered" evidence="1">
    <location>
        <begin position="432"/>
        <end position="464"/>
    </location>
</feature>
<feature type="region of interest" description="Disordered" evidence="1">
    <location>
        <begin position="368"/>
        <end position="406"/>
    </location>
</feature>
<feature type="compositionally biased region" description="Low complexity" evidence="1">
    <location>
        <begin position="802"/>
        <end position="817"/>
    </location>
</feature>
<feature type="compositionally biased region" description="Low complexity" evidence="1">
    <location>
        <begin position="432"/>
        <end position="444"/>
    </location>
</feature>
<dbReference type="EMBL" id="BNCO01000024">
    <property type="protein sequence ID" value="GIL56441.1"/>
    <property type="molecule type" value="Genomic_DNA"/>
</dbReference>
<feature type="region of interest" description="Disordered" evidence="1">
    <location>
        <begin position="1"/>
        <end position="187"/>
    </location>
</feature>
<gene>
    <name evidence="2" type="ORF">Vafri_11705</name>
</gene>
<dbReference type="GO" id="GO:0003713">
    <property type="term" value="F:transcription coactivator activity"/>
    <property type="evidence" value="ECO:0007669"/>
    <property type="project" value="TreeGrafter"/>
</dbReference>
<feature type="compositionally biased region" description="Pro residues" evidence="1">
    <location>
        <begin position="1"/>
        <end position="11"/>
    </location>
</feature>
<evidence type="ECO:0000256" key="1">
    <source>
        <dbReference type="SAM" id="MobiDB-lite"/>
    </source>
</evidence>
<feature type="region of interest" description="Disordered" evidence="1">
    <location>
        <begin position="785"/>
        <end position="817"/>
    </location>
</feature>
<feature type="compositionally biased region" description="Gly residues" evidence="1">
    <location>
        <begin position="563"/>
        <end position="574"/>
    </location>
</feature>
<feature type="region of interest" description="Disordered" evidence="1">
    <location>
        <begin position="1230"/>
        <end position="1274"/>
    </location>
</feature>
<proteinExistence type="predicted"/>
<evidence type="ECO:0000313" key="3">
    <source>
        <dbReference type="Proteomes" id="UP000747399"/>
    </source>
</evidence>
<feature type="compositionally biased region" description="Gly residues" evidence="1">
    <location>
        <begin position="1087"/>
        <end position="1103"/>
    </location>
</feature>
<dbReference type="GO" id="GO:0016592">
    <property type="term" value="C:mediator complex"/>
    <property type="evidence" value="ECO:0007669"/>
    <property type="project" value="TreeGrafter"/>
</dbReference>
<feature type="region of interest" description="Disordered" evidence="1">
    <location>
        <begin position="549"/>
        <end position="662"/>
    </location>
</feature>
<feature type="non-terminal residue" evidence="2">
    <location>
        <position position="1"/>
    </location>
</feature>
<feature type="compositionally biased region" description="Gly residues" evidence="1">
    <location>
        <begin position="623"/>
        <end position="635"/>
    </location>
</feature>
<feature type="compositionally biased region" description="Low complexity" evidence="1">
    <location>
        <begin position="995"/>
        <end position="1014"/>
    </location>
</feature>
<comment type="caution">
    <text evidence="2">The sequence shown here is derived from an EMBL/GenBank/DDBJ whole genome shotgun (WGS) entry which is preliminary data.</text>
</comment>
<dbReference type="PANTHER" id="PTHR46007">
    <property type="entry name" value="MEDIATOR OF RNA POLYMERASE II TRANSCRIPTION SUBUNIT 12"/>
    <property type="match status" value="1"/>
</dbReference>
<dbReference type="PANTHER" id="PTHR46007:SF8">
    <property type="entry name" value="C2H2-TYPE DOMAIN-CONTAINING PROTEIN"/>
    <property type="match status" value="1"/>
</dbReference>